<dbReference type="InterPro" id="IPR007627">
    <property type="entry name" value="RNA_pol_sigma70_r2"/>
</dbReference>
<dbReference type="Proteomes" id="UP000786989">
    <property type="component" value="Unassembled WGS sequence"/>
</dbReference>
<dbReference type="InterPro" id="IPR036388">
    <property type="entry name" value="WH-like_DNA-bd_sf"/>
</dbReference>
<feature type="non-terminal residue" evidence="7">
    <location>
        <position position="1"/>
    </location>
</feature>
<dbReference type="InterPro" id="IPR013324">
    <property type="entry name" value="RNA_pol_sigma_r3/r4-like"/>
</dbReference>
<evidence type="ECO:0000256" key="4">
    <source>
        <dbReference type="ARBA" id="ARBA00023163"/>
    </source>
</evidence>
<feature type="domain" description="RNA polymerase sigma-70 region 2" evidence="5">
    <location>
        <begin position="17"/>
        <end position="83"/>
    </location>
</feature>
<gene>
    <name evidence="7" type="ORF">K8U77_05885</name>
</gene>
<dbReference type="PANTHER" id="PTHR43133">
    <property type="entry name" value="RNA POLYMERASE ECF-TYPE SIGMA FACTO"/>
    <property type="match status" value="1"/>
</dbReference>
<name>A0A9D3A1D9_9ACTN</name>
<evidence type="ECO:0000313" key="7">
    <source>
        <dbReference type="EMBL" id="HJF65628.1"/>
    </source>
</evidence>
<dbReference type="InterPro" id="IPR013325">
    <property type="entry name" value="RNA_pol_sigma_r2"/>
</dbReference>
<keyword evidence="4" id="KW-0804">Transcription</keyword>
<evidence type="ECO:0000256" key="3">
    <source>
        <dbReference type="ARBA" id="ARBA00023082"/>
    </source>
</evidence>
<dbReference type="Pfam" id="PF04542">
    <property type="entry name" value="Sigma70_r2"/>
    <property type="match status" value="1"/>
</dbReference>
<dbReference type="Gene3D" id="1.10.1740.10">
    <property type="match status" value="1"/>
</dbReference>
<dbReference type="EMBL" id="DYWI01000111">
    <property type="protein sequence ID" value="HJF65628.1"/>
    <property type="molecule type" value="Genomic_DNA"/>
</dbReference>
<dbReference type="NCBIfam" id="TIGR02937">
    <property type="entry name" value="sigma70-ECF"/>
    <property type="match status" value="1"/>
</dbReference>
<dbReference type="SUPFAM" id="SSF88659">
    <property type="entry name" value="Sigma3 and sigma4 domains of RNA polymerase sigma factors"/>
    <property type="match status" value="1"/>
</dbReference>
<evidence type="ECO:0000313" key="8">
    <source>
        <dbReference type="Proteomes" id="UP000786989"/>
    </source>
</evidence>
<comment type="caution">
    <text evidence="7">The sequence shown here is derived from an EMBL/GenBank/DDBJ whole genome shotgun (WGS) entry which is preliminary data.</text>
</comment>
<dbReference type="GO" id="GO:0016987">
    <property type="term" value="F:sigma factor activity"/>
    <property type="evidence" value="ECO:0007669"/>
    <property type="project" value="UniProtKB-KW"/>
</dbReference>
<dbReference type="CDD" id="cd06171">
    <property type="entry name" value="Sigma70_r4"/>
    <property type="match status" value="1"/>
</dbReference>
<dbReference type="AlphaFoldDB" id="A0A9D3A1D9"/>
<keyword evidence="3" id="KW-0731">Sigma factor</keyword>
<dbReference type="PANTHER" id="PTHR43133:SF51">
    <property type="entry name" value="RNA POLYMERASE SIGMA FACTOR"/>
    <property type="match status" value="1"/>
</dbReference>
<protein>
    <submittedName>
        <fullName evidence="7">RNA polymerase sigma factor</fullName>
    </submittedName>
</protein>
<feature type="domain" description="RNA polymerase sigma factor 70 region 4 type 2" evidence="6">
    <location>
        <begin position="107"/>
        <end position="155"/>
    </location>
</feature>
<dbReference type="SUPFAM" id="SSF88946">
    <property type="entry name" value="Sigma2 domain of RNA polymerase sigma factors"/>
    <property type="match status" value="1"/>
</dbReference>
<proteinExistence type="inferred from homology"/>
<dbReference type="InterPro" id="IPR014284">
    <property type="entry name" value="RNA_pol_sigma-70_dom"/>
</dbReference>
<keyword evidence="2" id="KW-0805">Transcription regulation</keyword>
<accession>A0A9D3A1D9</accession>
<evidence type="ECO:0000256" key="1">
    <source>
        <dbReference type="ARBA" id="ARBA00010641"/>
    </source>
</evidence>
<dbReference type="Gene3D" id="1.10.10.10">
    <property type="entry name" value="Winged helix-like DNA-binding domain superfamily/Winged helix DNA-binding domain"/>
    <property type="match status" value="1"/>
</dbReference>
<evidence type="ECO:0000256" key="2">
    <source>
        <dbReference type="ARBA" id="ARBA00023015"/>
    </source>
</evidence>
<reference evidence="7" key="2">
    <citation type="submission" date="2021-09" db="EMBL/GenBank/DDBJ databases">
        <authorList>
            <person name="Gilroy R."/>
        </authorList>
    </citation>
    <scope>NUCLEOTIDE SEQUENCE</scope>
    <source>
        <strain evidence="7">ChiGjej6B6-11269</strain>
    </source>
</reference>
<reference evidence="7" key="1">
    <citation type="journal article" date="2021" name="PeerJ">
        <title>Extensive microbial diversity within the chicken gut microbiome revealed by metagenomics and culture.</title>
        <authorList>
            <person name="Gilroy R."/>
            <person name="Ravi A."/>
            <person name="Getino M."/>
            <person name="Pursley I."/>
            <person name="Horton D.L."/>
            <person name="Alikhan N.F."/>
            <person name="Baker D."/>
            <person name="Gharbi K."/>
            <person name="Hall N."/>
            <person name="Watson M."/>
            <person name="Adriaenssens E.M."/>
            <person name="Foster-Nyarko E."/>
            <person name="Jarju S."/>
            <person name="Secka A."/>
            <person name="Antonio M."/>
            <person name="Oren A."/>
            <person name="Chaudhuri R.R."/>
            <person name="La Ragione R."/>
            <person name="Hildebrand F."/>
            <person name="Pallen M.J."/>
        </authorList>
    </citation>
    <scope>NUCLEOTIDE SEQUENCE</scope>
    <source>
        <strain evidence="7">ChiGjej6B6-11269</strain>
    </source>
</reference>
<evidence type="ECO:0000259" key="5">
    <source>
        <dbReference type="Pfam" id="PF04542"/>
    </source>
</evidence>
<comment type="similarity">
    <text evidence="1">Belongs to the sigma-70 factor family. ECF subfamily.</text>
</comment>
<organism evidence="7 8">
    <name type="scientific">Slackia equolifaciens</name>
    <dbReference type="NCBI Taxonomy" id="498718"/>
    <lineage>
        <taxon>Bacteria</taxon>
        <taxon>Bacillati</taxon>
        <taxon>Actinomycetota</taxon>
        <taxon>Coriobacteriia</taxon>
        <taxon>Eggerthellales</taxon>
        <taxon>Eggerthellaceae</taxon>
        <taxon>Slackia</taxon>
    </lineage>
</organism>
<dbReference type="Pfam" id="PF08281">
    <property type="entry name" value="Sigma70_r4_2"/>
    <property type="match status" value="1"/>
</dbReference>
<dbReference type="GO" id="GO:0006352">
    <property type="term" value="P:DNA-templated transcription initiation"/>
    <property type="evidence" value="ECO:0007669"/>
    <property type="project" value="InterPro"/>
</dbReference>
<dbReference type="InterPro" id="IPR039425">
    <property type="entry name" value="RNA_pol_sigma-70-like"/>
</dbReference>
<dbReference type="InterPro" id="IPR013249">
    <property type="entry name" value="RNA_pol_sigma70_r4_t2"/>
</dbReference>
<dbReference type="GO" id="GO:0003677">
    <property type="term" value="F:DNA binding"/>
    <property type="evidence" value="ECO:0007669"/>
    <property type="project" value="InterPro"/>
</dbReference>
<sequence>QKRKGENLASRTDITDIYRRHVKMVYRLAYSYLGSTADTEDATQSVFMKLINAPRSFQSVEHEKAWLIRCTSNLCKDMLKSARVKRRDELPADMPDGSIRDAHEFDDVTQAVLSLPERYKDCVYLHYYEGYKTDEIARITDTPPSTVRNRLRDARGILKRTLTKEGRDAL</sequence>
<evidence type="ECO:0000259" key="6">
    <source>
        <dbReference type="Pfam" id="PF08281"/>
    </source>
</evidence>